<dbReference type="HOGENOM" id="CLU_1834119_0_0_9"/>
<dbReference type="Proteomes" id="UP000000564">
    <property type="component" value="Chromosome"/>
</dbReference>
<dbReference type="SMR" id="A0A0H2UVE6"/>
<reference evidence="2 3" key="1">
    <citation type="journal article" date="2002" name="Proc. Natl. Acad. Sci. U.S.A.">
        <title>Genome sequence of a serotype M3 strain of group A Streptococcus: phage-encoded toxins, the high-virulence phenotype, and clone emergence.</title>
        <authorList>
            <person name="Beres S.B."/>
            <person name="Sylva G.L."/>
            <person name="Barbian K.D."/>
            <person name="Lei B."/>
            <person name="Hoff J.S."/>
            <person name="Mammarella N.D."/>
            <person name="Liu M.Y."/>
            <person name="Smoot J.C."/>
            <person name="Porcella S.F."/>
            <person name="Parkins L.D."/>
            <person name="Campbell D.S."/>
            <person name="Smith T.M."/>
            <person name="McCormick J.K."/>
            <person name="Leung D.Y."/>
            <person name="Schlievert P.M."/>
            <person name="Musser J.M."/>
        </authorList>
    </citation>
    <scope>NUCLEOTIDE SEQUENCE [LARGE SCALE GENOMIC DNA]</scope>
    <source>
        <strain evidence="3">ATCC BAA-595 / MGAS315</strain>
    </source>
</reference>
<evidence type="ECO:0000256" key="1">
    <source>
        <dbReference type="SAM" id="MobiDB-lite"/>
    </source>
</evidence>
<sequence>MKKKCLICKKNFQAKTNRTLYCSEECRKKGNREKQRKLMKQKRAEQRKEKKKVLNPNTDVTEKPKKIRNLAQHYKKLKKEILANESEFGFTGITLIEGIDVHEENFVDLVMQKIKEQK</sequence>
<dbReference type="KEGG" id="spg:SpyM3_1122"/>
<dbReference type="EMBL" id="AE014074">
    <property type="protein sequence ID" value="AAM79729.1"/>
    <property type="molecule type" value="Genomic_DNA"/>
</dbReference>
<gene>
    <name evidence="2" type="ordered locus">SpyM3_1122</name>
</gene>
<protein>
    <submittedName>
        <fullName evidence="2">Uncharacterized protein</fullName>
    </submittedName>
</protein>
<name>A0A0H2UVE6_STRP3</name>
<proteinExistence type="predicted"/>
<dbReference type="InterPro" id="IPR024368">
    <property type="entry name" value="Ecl1/2/3"/>
</dbReference>
<dbReference type="RefSeq" id="WP_002994106.1">
    <property type="nucleotide sequence ID" value="NC_004070.1"/>
</dbReference>
<dbReference type="AlphaFoldDB" id="A0A0H2UVE6"/>
<feature type="compositionally biased region" description="Basic residues" evidence="1">
    <location>
        <begin position="32"/>
        <end position="41"/>
    </location>
</feature>
<accession>A0A0H2UVE6</accession>
<organism evidence="2 3">
    <name type="scientific">Streptococcus pyogenes serotype M3 (strain ATCC BAA-595 / MGAS315)</name>
    <dbReference type="NCBI Taxonomy" id="198466"/>
    <lineage>
        <taxon>Bacteria</taxon>
        <taxon>Bacillati</taxon>
        <taxon>Bacillota</taxon>
        <taxon>Bacilli</taxon>
        <taxon>Lactobacillales</taxon>
        <taxon>Streptococcaceae</taxon>
        <taxon>Streptococcus</taxon>
    </lineage>
</organism>
<evidence type="ECO:0000313" key="2">
    <source>
        <dbReference type="EMBL" id="AAM79729.1"/>
    </source>
</evidence>
<dbReference type="Pfam" id="PF12855">
    <property type="entry name" value="Ecl1"/>
    <property type="match status" value="1"/>
</dbReference>
<evidence type="ECO:0000313" key="3">
    <source>
        <dbReference type="Proteomes" id="UP000000564"/>
    </source>
</evidence>
<feature type="region of interest" description="Disordered" evidence="1">
    <location>
        <begin position="32"/>
        <end position="61"/>
    </location>
</feature>